<evidence type="ECO:0000313" key="8">
    <source>
        <dbReference type="EMBL" id="GGY04019.1"/>
    </source>
</evidence>
<dbReference type="InterPro" id="IPR001750">
    <property type="entry name" value="ND/Mrp_TM"/>
</dbReference>
<gene>
    <name evidence="5 8" type="primary">nuoN</name>
    <name evidence="8" type="ORF">GCM10010384_05230</name>
</gene>
<name>A0ABQ2Z4D1_9ACTN</name>
<keyword evidence="4 5" id="KW-0472">Membrane</keyword>
<evidence type="ECO:0000256" key="5">
    <source>
        <dbReference type="HAMAP-Rule" id="MF_00445"/>
    </source>
</evidence>
<dbReference type="InterPro" id="IPR010096">
    <property type="entry name" value="NADH-Q_OxRdtase_suN/2"/>
</dbReference>
<keyword evidence="5" id="KW-0813">Transport</keyword>
<feature type="transmembrane region" description="Helical" evidence="5">
    <location>
        <begin position="20"/>
        <end position="41"/>
    </location>
</feature>
<evidence type="ECO:0000256" key="2">
    <source>
        <dbReference type="ARBA" id="ARBA00022692"/>
    </source>
</evidence>
<dbReference type="EMBL" id="BMWE01000001">
    <property type="protein sequence ID" value="GGY04019.1"/>
    <property type="molecule type" value="Genomic_DNA"/>
</dbReference>
<feature type="transmembrane region" description="Helical" evidence="5">
    <location>
        <begin position="398"/>
        <end position="422"/>
    </location>
</feature>
<feature type="transmembrane region" description="Helical" evidence="5">
    <location>
        <begin position="324"/>
        <end position="345"/>
    </location>
</feature>
<dbReference type="EC" id="7.1.1.-" evidence="5"/>
<accession>A0ABQ2Z4D1</accession>
<proteinExistence type="inferred from homology"/>
<reference evidence="9" key="1">
    <citation type="journal article" date="2019" name="Int. J. Syst. Evol. Microbiol.">
        <title>The Global Catalogue of Microorganisms (GCM) 10K type strain sequencing project: providing services to taxonomists for standard genome sequencing and annotation.</title>
        <authorList>
            <consortium name="The Broad Institute Genomics Platform"/>
            <consortium name="The Broad Institute Genome Sequencing Center for Infectious Disease"/>
            <person name="Wu L."/>
            <person name="Ma J."/>
        </authorList>
    </citation>
    <scope>NUCLEOTIDE SEQUENCE [LARGE SCALE GENOMIC DNA]</scope>
    <source>
        <strain evidence="9">JCM 4957</strain>
    </source>
</reference>
<evidence type="ECO:0000313" key="9">
    <source>
        <dbReference type="Proteomes" id="UP000653308"/>
    </source>
</evidence>
<feature type="transmembrane region" description="Helical" evidence="5">
    <location>
        <begin position="434"/>
        <end position="454"/>
    </location>
</feature>
<feature type="transmembrane region" description="Helical" evidence="5">
    <location>
        <begin position="229"/>
        <end position="249"/>
    </location>
</feature>
<feature type="transmembrane region" description="Helical" evidence="5">
    <location>
        <begin position="290"/>
        <end position="312"/>
    </location>
</feature>
<feature type="transmembrane region" description="Helical" evidence="5">
    <location>
        <begin position="261"/>
        <end position="284"/>
    </location>
</feature>
<dbReference type="HAMAP" id="MF_00445">
    <property type="entry name" value="NDH1_NuoN_1"/>
    <property type="match status" value="1"/>
</dbReference>
<feature type="transmembrane region" description="Helical" evidence="5">
    <location>
        <begin position="48"/>
        <end position="68"/>
    </location>
</feature>
<comment type="caution">
    <text evidence="8">The sequence shown here is derived from an EMBL/GenBank/DDBJ whole genome shotgun (WGS) entry which is preliminary data.</text>
</comment>
<dbReference type="PANTHER" id="PTHR22773">
    <property type="entry name" value="NADH DEHYDROGENASE"/>
    <property type="match status" value="1"/>
</dbReference>
<feature type="transmembrane region" description="Helical" evidence="5">
    <location>
        <begin position="93"/>
        <end position="114"/>
    </location>
</feature>
<feature type="transmembrane region" description="Helical" evidence="5">
    <location>
        <begin position="149"/>
        <end position="166"/>
    </location>
</feature>
<comment type="subcellular location">
    <subcellularLocation>
        <location evidence="5">Cell membrane</location>
        <topology evidence="5">Multi-pass membrane protein</topology>
    </subcellularLocation>
    <subcellularLocation>
        <location evidence="1">Endomembrane system</location>
        <topology evidence="1">Multi-pass membrane protein</topology>
    </subcellularLocation>
    <subcellularLocation>
        <location evidence="6">Membrane</location>
        <topology evidence="6">Multi-pass membrane protein</topology>
    </subcellularLocation>
</comment>
<comment type="similarity">
    <text evidence="5">Belongs to the complex I subunit 2 family.</text>
</comment>
<feature type="domain" description="NADH:quinone oxidoreductase/Mrp antiporter transmembrane" evidence="7">
    <location>
        <begin position="143"/>
        <end position="448"/>
    </location>
</feature>
<keyword evidence="3 5" id="KW-1133">Transmembrane helix</keyword>
<dbReference type="Pfam" id="PF00361">
    <property type="entry name" value="Proton_antipo_M"/>
    <property type="match status" value="1"/>
</dbReference>
<comment type="function">
    <text evidence="5">NDH-1 shuttles electrons from NADH, via FMN and iron-sulfur (Fe-S) centers, to quinones in the respiratory chain. The immediate electron acceptor for the enzyme in this species is believed to be a menaquinone. Couples the redox reaction to proton translocation (for every two electrons transferred, four hydrogen ions are translocated across the cytoplasmic membrane), and thus conserves the redox energy in a proton gradient.</text>
</comment>
<keyword evidence="5" id="KW-1003">Cell membrane</keyword>
<evidence type="ECO:0000259" key="7">
    <source>
        <dbReference type="Pfam" id="PF00361"/>
    </source>
</evidence>
<keyword evidence="5" id="KW-0520">NAD</keyword>
<keyword evidence="5" id="KW-1278">Translocase</keyword>
<sequence>MSSPAQPLAASLVQSVDWLAIAPPTIAAVVGLVVLVADLFVAEHRKPLLGWVSVAGLAAATAMLLPLLGGDRSTFCLTGDAAVCSYTADRFTLVIQFLVLGGALLAALLSVTALKDARKELPEGEYWFLLLSSAAGAALLPASRDLATLIVALEVASLPAFALVGLRHGDRKSSEAALKFFLSSVTATAVSLMGISFVYASTGTLYLTEVADRIQTVDGQLHTLAQTGVVLTLVGFAFKTAAVPFHFWVPDTYVGAPLPIAAYLSVIGKAVGFSGLILVTVVALPSYADVWGPALAALAALTMTVGNAAALRQQATRAHSAVRLLAWSSVGQAGYLLVPIAAAAYSGDAEKSIGSTVAYALMYGAVNLGAFAVAALVGRTKPLNRVADYRGLYASSPLSALLLAFFLLCLAGLPPGVIGLFAKVTVFSAAVDAGLGWLAVIMAVNVVIALFYYLQWTALLFRAAPEGEPAKHRVPAPLTAAIALTGVLGIALSGAPQLVLRFTDTGLF</sequence>
<feature type="transmembrane region" description="Helical" evidence="5">
    <location>
        <begin position="357"/>
        <end position="377"/>
    </location>
</feature>
<dbReference type="Proteomes" id="UP000653308">
    <property type="component" value="Unassembled WGS sequence"/>
</dbReference>
<keyword evidence="2 5" id="KW-0812">Transmembrane</keyword>
<feature type="transmembrane region" description="Helical" evidence="5">
    <location>
        <begin position="178"/>
        <end position="200"/>
    </location>
</feature>
<keyword evidence="5" id="KW-0874">Quinone</keyword>
<comment type="catalytic activity">
    <reaction evidence="5">
        <text>a quinone + NADH + 5 H(+)(in) = a quinol + NAD(+) + 4 H(+)(out)</text>
        <dbReference type="Rhea" id="RHEA:57888"/>
        <dbReference type="ChEBI" id="CHEBI:15378"/>
        <dbReference type="ChEBI" id="CHEBI:24646"/>
        <dbReference type="ChEBI" id="CHEBI:57540"/>
        <dbReference type="ChEBI" id="CHEBI:57945"/>
        <dbReference type="ChEBI" id="CHEBI:132124"/>
    </reaction>
</comment>
<feature type="transmembrane region" description="Helical" evidence="5">
    <location>
        <begin position="474"/>
        <end position="495"/>
    </location>
</feature>
<evidence type="ECO:0000256" key="1">
    <source>
        <dbReference type="ARBA" id="ARBA00004127"/>
    </source>
</evidence>
<dbReference type="RefSeq" id="WP_190195980.1">
    <property type="nucleotide sequence ID" value="NZ_BMWE01000001.1"/>
</dbReference>
<keyword evidence="9" id="KW-1185">Reference proteome</keyword>
<evidence type="ECO:0000256" key="4">
    <source>
        <dbReference type="ARBA" id="ARBA00023136"/>
    </source>
</evidence>
<comment type="subunit">
    <text evidence="5">NDH-1 is composed of 14 different subunits. Subunits NuoA, H, J, K, L, M, N constitute the membrane sector of the complex.</text>
</comment>
<organism evidence="8 9">
    <name type="scientific">Streptomyces djakartensis</name>
    <dbReference type="NCBI Taxonomy" id="68193"/>
    <lineage>
        <taxon>Bacteria</taxon>
        <taxon>Bacillati</taxon>
        <taxon>Actinomycetota</taxon>
        <taxon>Actinomycetes</taxon>
        <taxon>Kitasatosporales</taxon>
        <taxon>Streptomycetaceae</taxon>
        <taxon>Streptomyces</taxon>
    </lineage>
</organism>
<evidence type="ECO:0000256" key="3">
    <source>
        <dbReference type="ARBA" id="ARBA00022989"/>
    </source>
</evidence>
<evidence type="ECO:0000256" key="6">
    <source>
        <dbReference type="RuleBase" id="RU000320"/>
    </source>
</evidence>
<protein>
    <recommendedName>
        <fullName evidence="5">NADH-quinone oxidoreductase subunit N</fullName>
        <ecNumber evidence="5">7.1.1.-</ecNumber>
    </recommendedName>
    <alternativeName>
        <fullName evidence="5">NADH dehydrogenase I subunit N</fullName>
    </alternativeName>
    <alternativeName>
        <fullName evidence="5">NDH-1 subunit N</fullName>
    </alternativeName>
</protein>
<feature type="transmembrane region" description="Helical" evidence="5">
    <location>
        <begin position="126"/>
        <end position="143"/>
    </location>
</feature>